<comment type="caution">
    <text evidence="2">The sequence shown here is derived from an EMBL/GenBank/DDBJ whole genome shotgun (WGS) entry which is preliminary data.</text>
</comment>
<sequence length="114" mass="13372">MNPVYQIRCDCETIDISRIVWLEGDWNYTRIYLIDRPVRLSAYTLKKYERELSQFVRISKKAIVNPAYVRLLHSVSGRPGRTWLQLCDGKFIEVSRRRSSTVKGLFKGAGTMRE</sequence>
<organism evidence="2 3">
    <name type="scientific">Arsenicibacter rosenii</name>
    <dbReference type="NCBI Taxonomy" id="1750698"/>
    <lineage>
        <taxon>Bacteria</taxon>
        <taxon>Pseudomonadati</taxon>
        <taxon>Bacteroidota</taxon>
        <taxon>Cytophagia</taxon>
        <taxon>Cytophagales</taxon>
        <taxon>Spirosomataceae</taxon>
        <taxon>Arsenicibacter</taxon>
    </lineage>
</organism>
<dbReference type="GO" id="GO:0003677">
    <property type="term" value="F:DNA binding"/>
    <property type="evidence" value="ECO:0007669"/>
    <property type="project" value="InterPro"/>
</dbReference>
<dbReference type="Gene3D" id="2.40.50.1020">
    <property type="entry name" value="LytTr DNA-binding domain"/>
    <property type="match status" value="1"/>
</dbReference>
<evidence type="ECO:0000313" key="2">
    <source>
        <dbReference type="EMBL" id="OIN55490.1"/>
    </source>
</evidence>
<dbReference type="OrthoDB" id="9781059at2"/>
<dbReference type="PROSITE" id="PS50930">
    <property type="entry name" value="HTH_LYTTR"/>
    <property type="match status" value="1"/>
</dbReference>
<dbReference type="RefSeq" id="WP_071506883.1">
    <property type="nucleotide sequence ID" value="NZ_MORL01000110.1"/>
</dbReference>
<evidence type="ECO:0000313" key="3">
    <source>
        <dbReference type="Proteomes" id="UP000181790"/>
    </source>
</evidence>
<keyword evidence="3" id="KW-1185">Reference proteome</keyword>
<accession>A0A1S2VAQ2</accession>
<name>A0A1S2VAQ2_9BACT</name>
<dbReference type="Pfam" id="PF04397">
    <property type="entry name" value="LytTR"/>
    <property type="match status" value="1"/>
</dbReference>
<dbReference type="AlphaFoldDB" id="A0A1S2VAQ2"/>
<proteinExistence type="predicted"/>
<protein>
    <recommendedName>
        <fullName evidence="1">HTH LytTR-type domain-containing protein</fullName>
    </recommendedName>
</protein>
<dbReference type="EMBL" id="MORL01000110">
    <property type="protein sequence ID" value="OIN55490.1"/>
    <property type="molecule type" value="Genomic_DNA"/>
</dbReference>
<dbReference type="InterPro" id="IPR007492">
    <property type="entry name" value="LytTR_DNA-bd_dom"/>
</dbReference>
<evidence type="ECO:0000259" key="1">
    <source>
        <dbReference type="PROSITE" id="PS50930"/>
    </source>
</evidence>
<reference evidence="2 3" key="1">
    <citation type="submission" date="2016-10" db="EMBL/GenBank/DDBJ databases">
        <title>Arsenicibacter rosenii gen. nov., sp. nov., an efficient arsenic-methylating bacterium isolated from an arsenic-contaminated paddy soil.</title>
        <authorList>
            <person name="Huang K."/>
        </authorList>
    </citation>
    <scope>NUCLEOTIDE SEQUENCE [LARGE SCALE GENOMIC DNA]</scope>
    <source>
        <strain evidence="2 3">SM-1</strain>
    </source>
</reference>
<gene>
    <name evidence="2" type="ORF">BLX24_30080</name>
</gene>
<feature type="domain" description="HTH LytTR-type" evidence="1">
    <location>
        <begin position="12"/>
        <end position="108"/>
    </location>
</feature>
<dbReference type="Proteomes" id="UP000181790">
    <property type="component" value="Unassembled WGS sequence"/>
</dbReference>
<dbReference type="SMART" id="SM00850">
    <property type="entry name" value="LytTR"/>
    <property type="match status" value="1"/>
</dbReference>